<feature type="region of interest" description="Disordered" evidence="6">
    <location>
        <begin position="1344"/>
        <end position="1369"/>
    </location>
</feature>
<dbReference type="Proteomes" id="UP001300502">
    <property type="component" value="Unassembled WGS sequence"/>
</dbReference>
<evidence type="ECO:0000256" key="3">
    <source>
        <dbReference type="ARBA" id="ARBA00023242"/>
    </source>
</evidence>
<keyword evidence="5" id="KW-0175">Coiled coil</keyword>
<name>A0AAV9IBB3_9RHOD</name>
<feature type="compositionally biased region" description="Acidic residues" evidence="6">
    <location>
        <begin position="115"/>
        <end position="124"/>
    </location>
</feature>
<feature type="compositionally biased region" description="Basic and acidic residues" evidence="6">
    <location>
        <begin position="144"/>
        <end position="157"/>
    </location>
</feature>
<evidence type="ECO:0000256" key="6">
    <source>
        <dbReference type="SAM" id="MobiDB-lite"/>
    </source>
</evidence>
<proteinExistence type="predicted"/>
<keyword evidence="2 4" id="KW-0103">Bromodomain</keyword>
<protein>
    <recommendedName>
        <fullName evidence="7">Bromo domain-containing protein</fullName>
    </recommendedName>
</protein>
<keyword evidence="3" id="KW-0539">Nucleus</keyword>
<evidence type="ECO:0000256" key="5">
    <source>
        <dbReference type="SAM" id="Coils"/>
    </source>
</evidence>
<dbReference type="InterPro" id="IPR040240">
    <property type="entry name" value="TAF1"/>
</dbReference>
<dbReference type="EMBL" id="JANCYU010000025">
    <property type="protein sequence ID" value="KAK4524662.1"/>
    <property type="molecule type" value="Genomic_DNA"/>
</dbReference>
<reference evidence="8 9" key="1">
    <citation type="submission" date="2022-07" db="EMBL/GenBank/DDBJ databases">
        <title>Genome-wide signatures of adaptation to extreme environments.</title>
        <authorList>
            <person name="Cho C.H."/>
            <person name="Yoon H.S."/>
        </authorList>
    </citation>
    <scope>NUCLEOTIDE SEQUENCE [LARGE SCALE GENOMIC DNA]</scope>
    <source>
        <strain evidence="8 9">108.79 E11</strain>
    </source>
</reference>
<sequence>MSNEERTNSPKDSIEDLGRLTFSDEVDALVKNEGGDLSILEALGVKLPFAALFEQVKPDQCEPSSYSSKSLHDASVEQVGEEDIDEDEFAMEDELPERHVENLPTLTNVSLAGNEYDELEEEEREEAKESAKQEIVSLAGPLLKDQKSTTQAEKDDSVDSSAPKSSTRKELPRKDMDSSRLKHTFGSSLPSQKRRKEGKKGHLHPGRKDMQHELKHEHVQSHAAGTPQDMDIVSKIVEDDTQKENSFLDWNNLWCSKTAYRTEEMQIETFPADLLLENSVLAIDLRNWEDDICWDSWPVERGNEDDEDDVEWEIADENTMSEDKSLFQNGTISTNIGDIEAETTTGEPMEDTNKLNDFTSQSLVVNPFLDNSLWLQDDLLEHCGLFEGSNMNASLSSLIVNLNDDSIIYESWNPTKARKLETSASSKSWVFDDRASFNISNDEFYDSADKLIRHFVSHGLGKLEHAAFWKQGVFLPRLPTEEAVEHFHRPKLQIPSNLLNKPLSLLYPCIPEEAKSNDFVHSFENFANFELSQNVILVEYGLEHTPVLLPLPGMASRLVRYTRLKTGDTKTKEEGHFSTNLFHNVYLAPEEPPPLCAGDIKPGQSVTILESSLFIAPAEIITPKKTDFLLTLKPINDNSYSCFIRKIDHVVTVGQTEPRMNVMAPNTDRFRKFVRDRVLLYVVLECLRIRNENLPLELSRSQVDEEFFRNSFPRSAVERTIKELARLEKGVFKVSEPKEGFEVLRDMLLKSVTPEVLSSYESMEYGWSIIQQFGVTMFTHPTAHGDLINAGEKAGPKDGKEVADYIRRVLYRTPWFRAEEMIKLQKKQLREINRCLARASIGIDLMNKDNLDTTIDAMTYPQLRSALIFHFHIPGRKIPTNVDHAREMARRLARKRAGHGLKKKQQAVIDYHHAIIDGFKRFKDTRNRAGLVPLESQLLALRDSRLEKVNLFMERFRRFIRSVRKGAITSNLDAEMTKQGTHFEDDEKKALEDFSKERFMRAKRLPNLPERVYLIKKKKDPATGEIQKFRELVTDPERIQRLLIKRKQKSRKGNVKVKVPLKKLARGAKPARPEKRKRPSSQPKMPKGNAGSTTQAVRLKYTGVSNVKQISARDRSEAPKRAPRKTPIQQLNDLFLRIVHCMENARGYNESLFDNKPGFRIFLVTEDTPEDRKAASLNLAIPEGTGVDLVHSLDRNVYKEYFKVIEKEMNLSIIRQKCVERKYRSVKDFMADIDLMLRNAKKFHSRKSSSWVILHVELLKQIAERELNNSRDELARINDRIQKGRKAEIRRRQRRFIMRYQETAKDAPAGFPQQNSIQANSSGGPVSYSSVVFDRREVNDNESVHLSSNHMFEERENEQDYGCKEDGEL</sequence>
<feature type="compositionally biased region" description="Basic and acidic residues" evidence="6">
    <location>
        <begin position="167"/>
        <end position="180"/>
    </location>
</feature>
<feature type="compositionally biased region" description="Basic residues" evidence="6">
    <location>
        <begin position="192"/>
        <end position="205"/>
    </location>
</feature>
<dbReference type="GO" id="GO:0051123">
    <property type="term" value="P:RNA polymerase II preinitiation complex assembly"/>
    <property type="evidence" value="ECO:0007669"/>
    <property type="project" value="TreeGrafter"/>
</dbReference>
<comment type="caution">
    <text evidence="8">The sequence shown here is derived from an EMBL/GenBank/DDBJ whole genome shotgun (WGS) entry which is preliminary data.</text>
</comment>
<dbReference type="GO" id="GO:0017025">
    <property type="term" value="F:TBP-class protein binding"/>
    <property type="evidence" value="ECO:0007669"/>
    <property type="project" value="InterPro"/>
</dbReference>
<feature type="compositionally biased region" description="Acidic residues" evidence="6">
    <location>
        <begin position="79"/>
        <end position="95"/>
    </location>
</feature>
<dbReference type="PANTHER" id="PTHR13900:SF0">
    <property type="entry name" value="TRANSCRIPTION INITIATION FACTOR TFIID SUBUNIT 1"/>
    <property type="match status" value="1"/>
</dbReference>
<feature type="compositionally biased region" description="Basic residues" evidence="6">
    <location>
        <begin position="1045"/>
        <end position="1066"/>
    </location>
</feature>
<evidence type="ECO:0000313" key="9">
    <source>
        <dbReference type="Proteomes" id="UP001300502"/>
    </source>
</evidence>
<dbReference type="PROSITE" id="PS50014">
    <property type="entry name" value="BROMODOMAIN_2"/>
    <property type="match status" value="1"/>
</dbReference>
<keyword evidence="9" id="KW-1185">Reference proteome</keyword>
<accession>A0AAV9IBB3</accession>
<evidence type="ECO:0000256" key="2">
    <source>
        <dbReference type="ARBA" id="ARBA00023117"/>
    </source>
</evidence>
<dbReference type="InterPro" id="IPR001487">
    <property type="entry name" value="Bromodomain"/>
</dbReference>
<feature type="region of interest" description="Disordered" evidence="6">
    <location>
        <begin position="60"/>
        <end position="207"/>
    </location>
</feature>
<dbReference type="InterPro" id="IPR022591">
    <property type="entry name" value="TAF1_HAT_dom"/>
</dbReference>
<dbReference type="Pfam" id="PF00439">
    <property type="entry name" value="Bromodomain"/>
    <property type="match status" value="1"/>
</dbReference>
<gene>
    <name evidence="8" type="ORF">GAYE_SCF05G2564</name>
</gene>
<dbReference type="InterPro" id="IPR036427">
    <property type="entry name" value="Bromodomain-like_sf"/>
</dbReference>
<dbReference type="CDD" id="cd04369">
    <property type="entry name" value="Bromodomain"/>
    <property type="match status" value="1"/>
</dbReference>
<comment type="subcellular location">
    <subcellularLocation>
        <location evidence="1">Nucleus</location>
    </subcellularLocation>
</comment>
<dbReference type="SMART" id="SM00297">
    <property type="entry name" value="BROMO"/>
    <property type="match status" value="1"/>
</dbReference>
<dbReference type="PANTHER" id="PTHR13900">
    <property type="entry name" value="TRANSCRIPTION INITIATION FACTOR TFIID"/>
    <property type="match status" value="1"/>
</dbReference>
<feature type="domain" description="Bromo" evidence="7">
    <location>
        <begin position="1194"/>
        <end position="1251"/>
    </location>
</feature>
<dbReference type="Pfam" id="PF12157">
    <property type="entry name" value="DUF3591"/>
    <property type="match status" value="1"/>
</dbReference>
<evidence type="ECO:0000259" key="7">
    <source>
        <dbReference type="PROSITE" id="PS50014"/>
    </source>
</evidence>
<feature type="coiled-coil region" evidence="5">
    <location>
        <begin position="1260"/>
        <end position="1287"/>
    </location>
</feature>
<dbReference type="GO" id="GO:0005669">
    <property type="term" value="C:transcription factor TFIID complex"/>
    <property type="evidence" value="ECO:0007669"/>
    <property type="project" value="InterPro"/>
</dbReference>
<dbReference type="GO" id="GO:0004402">
    <property type="term" value="F:histone acetyltransferase activity"/>
    <property type="evidence" value="ECO:0007669"/>
    <property type="project" value="InterPro"/>
</dbReference>
<dbReference type="Gene3D" id="1.20.920.10">
    <property type="entry name" value="Bromodomain-like"/>
    <property type="match status" value="1"/>
</dbReference>
<evidence type="ECO:0000256" key="1">
    <source>
        <dbReference type="ARBA" id="ARBA00004123"/>
    </source>
</evidence>
<evidence type="ECO:0000313" key="8">
    <source>
        <dbReference type="EMBL" id="KAK4524662.1"/>
    </source>
</evidence>
<evidence type="ECO:0000256" key="4">
    <source>
        <dbReference type="PROSITE-ProRule" id="PRU00035"/>
    </source>
</evidence>
<organism evidence="8 9">
    <name type="scientific">Galdieria yellowstonensis</name>
    <dbReference type="NCBI Taxonomy" id="3028027"/>
    <lineage>
        <taxon>Eukaryota</taxon>
        <taxon>Rhodophyta</taxon>
        <taxon>Bangiophyceae</taxon>
        <taxon>Galdieriales</taxon>
        <taxon>Galdieriaceae</taxon>
        <taxon>Galdieria</taxon>
    </lineage>
</organism>
<dbReference type="GO" id="GO:0016251">
    <property type="term" value="F:RNA polymerase II general transcription initiation factor activity"/>
    <property type="evidence" value="ECO:0007669"/>
    <property type="project" value="InterPro"/>
</dbReference>
<feature type="region of interest" description="Disordered" evidence="6">
    <location>
        <begin position="1045"/>
        <end position="1097"/>
    </location>
</feature>
<dbReference type="SUPFAM" id="SSF47370">
    <property type="entry name" value="Bromodomain"/>
    <property type="match status" value="1"/>
</dbReference>